<dbReference type="AlphaFoldDB" id="A0A918R683"/>
<accession>A0A918R683</accession>
<keyword evidence="1" id="KW-1015">Disulfide bond</keyword>
<dbReference type="GO" id="GO:0006508">
    <property type="term" value="P:proteolysis"/>
    <property type="evidence" value="ECO:0007669"/>
    <property type="project" value="InterPro"/>
</dbReference>
<dbReference type="InterPro" id="IPR009003">
    <property type="entry name" value="Peptidase_S1_PA"/>
</dbReference>
<keyword evidence="6" id="KW-1185">Reference proteome</keyword>
<dbReference type="InterPro" id="IPR005546">
    <property type="entry name" value="Autotransporte_beta"/>
</dbReference>
<evidence type="ECO:0000313" key="6">
    <source>
        <dbReference type="Proteomes" id="UP000634139"/>
    </source>
</evidence>
<dbReference type="InterPro" id="IPR001314">
    <property type="entry name" value="Peptidase_S1A"/>
</dbReference>
<evidence type="ECO:0008006" key="7">
    <source>
        <dbReference type="Google" id="ProtNLM"/>
    </source>
</evidence>
<dbReference type="Pfam" id="PF03797">
    <property type="entry name" value="Autotransporter"/>
    <property type="match status" value="1"/>
</dbReference>
<evidence type="ECO:0000313" key="5">
    <source>
        <dbReference type="EMBL" id="GGZ87606.1"/>
    </source>
</evidence>
<evidence type="ECO:0000256" key="1">
    <source>
        <dbReference type="ARBA" id="ARBA00023157"/>
    </source>
</evidence>
<dbReference type="SUPFAM" id="SSF103515">
    <property type="entry name" value="Autotransporter"/>
    <property type="match status" value="1"/>
</dbReference>
<protein>
    <recommendedName>
        <fullName evidence="7">Autotransporter domain-containing protein</fullName>
    </recommendedName>
</protein>
<dbReference type="PROSITE" id="PS50240">
    <property type="entry name" value="TRYPSIN_DOM"/>
    <property type="match status" value="1"/>
</dbReference>
<dbReference type="SMART" id="SM00020">
    <property type="entry name" value="Tryp_SPc"/>
    <property type="match status" value="1"/>
</dbReference>
<dbReference type="InterPro" id="IPR033116">
    <property type="entry name" value="TRYPSIN_SER"/>
</dbReference>
<feature type="domain" description="Autotransporter" evidence="4">
    <location>
        <begin position="886"/>
        <end position="1163"/>
    </location>
</feature>
<dbReference type="Gene3D" id="2.40.10.10">
    <property type="entry name" value="Trypsin-like serine proteases"/>
    <property type="match status" value="2"/>
</dbReference>
<dbReference type="GO" id="GO:0004252">
    <property type="term" value="F:serine-type endopeptidase activity"/>
    <property type="evidence" value="ECO:0007669"/>
    <property type="project" value="InterPro"/>
</dbReference>
<dbReference type="SMART" id="SM00869">
    <property type="entry name" value="Autotransporter"/>
    <property type="match status" value="1"/>
</dbReference>
<feature type="domain" description="Peptidase S1" evidence="3">
    <location>
        <begin position="91"/>
        <end position="396"/>
    </location>
</feature>
<dbReference type="SUPFAM" id="SSF50494">
    <property type="entry name" value="Trypsin-like serine proteases"/>
    <property type="match status" value="1"/>
</dbReference>
<reference evidence="5" key="1">
    <citation type="journal article" date="2014" name="Int. J. Syst. Evol. Microbiol.">
        <title>Complete genome sequence of Corynebacterium casei LMG S-19264T (=DSM 44701T), isolated from a smear-ripened cheese.</title>
        <authorList>
            <consortium name="US DOE Joint Genome Institute (JGI-PGF)"/>
            <person name="Walter F."/>
            <person name="Albersmeier A."/>
            <person name="Kalinowski J."/>
            <person name="Ruckert C."/>
        </authorList>
    </citation>
    <scope>NUCLEOTIDE SEQUENCE</scope>
    <source>
        <strain evidence="5">KCTC 32422</strain>
    </source>
</reference>
<feature type="signal peptide" evidence="2">
    <location>
        <begin position="1"/>
        <end position="31"/>
    </location>
</feature>
<dbReference type="Proteomes" id="UP000634139">
    <property type="component" value="Unassembled WGS sequence"/>
</dbReference>
<dbReference type="InterPro" id="IPR043504">
    <property type="entry name" value="Peptidase_S1_PA_chymotrypsin"/>
</dbReference>
<dbReference type="InterPro" id="IPR036709">
    <property type="entry name" value="Autotransporte_beta_dom_sf"/>
</dbReference>
<dbReference type="PROSITE" id="PS00135">
    <property type="entry name" value="TRYPSIN_SER"/>
    <property type="match status" value="1"/>
</dbReference>
<sequence>MQDMKLNRSLRRAGWLASTALLFAGAQAAFAQDGAGKIAATAPEAHGAAGRVEATDPEAQAGPRIVAVDADPEILIANPGTQVTARDTTNITGVGQMVINNGNGTVGLCTGTLINPRTVIFAAHCVNSRAATAYGNASGGTPIMFGFEANLRAEAPGAPDELIQWLSGSLAGKTNLVSSVYNVNQVVYNDFSLEPAANSFLYGDVALATLDTPAANIPTWALLFSPLPDPGAIGAAGTGYNVAITGYGRNGTGTAGSSASIDFRRRSAENMIGALTDLDTFEQFLFGEPPSGLKQNLYFMDFDDPLRGTPGASIFDFNAFRDPARIKDGKPSEGTTASGDSGGPLILQNFAKQVVIGVLSGGYTRFFNGQPANGYGTVSFYQPLYLYWDWIAANNPYHYVSAKSGDGSWTDPNHWLTTLDPAYMILSGGSLVNGVPTKPGEQKNGTSGDFGQACFESAAFNSYECQDLATGALVNTRPPAATTGNNADTVAIAENSAGSQGIETRVFSEVMLEAQESATPVLPTPTLANGLPGATGFVPNNVDPVRATGARGQYYDVTLSANGTTTLSGANVTIDRLTIGTAGANLVVAGGASLTTLMGTTQFAGTNTVNGTFTSVGDYSLLGGALFGSGRINAPFVTSVMGQIIPGTASSVGTLTFGGNLIMSSATGYLVNLGPNGTSDRISVVANGSSAGAASIGGALGITPVAGTTVRFGDRYTILSAEGGVSGTFSSPAALSAILRPTAIYSSNAVQLRIDAASYASVVSTSSPVQVAYAQLLDANRAVGNMPGLYDVLDLQSAATIRTVLDSLAPRTETLRSAMATVALDNNSRLIRQRLNTLEPGSLGGTVAYIGRPVQTLAYVGNLNRGVHHFQGPDGGMAETRTADGRLPETMSAFLAGGYLDGESRPMATALPLGGNDQFDGWYLAGGIEAEMGSNGLIGFALSYTDIDGKTGVAGGGVQGRLIQGTFYAKQSLGVLYGETQLSAGQFRSDTTRNGSLPGNTYTLRSQDDVLALAAEVNLGAEFGQSIKFGPRVGVRAGWLDFGRSVESGGPTALVYDRFAAKSVQGRAGFVLNGVGKIRPTASVNYVHEFNDQPTTLAARFVGGLGGVNPGFALAGYDKDWFEASAGLTLATGKVDLSVSADTTIGRDDVKNQAYRASVTVHF</sequence>
<name>A0A918R683_9SPHN</name>
<dbReference type="InterPro" id="IPR001254">
    <property type="entry name" value="Trypsin_dom"/>
</dbReference>
<keyword evidence="2" id="KW-0732">Signal</keyword>
<feature type="chain" id="PRO_5037058623" description="Autotransporter domain-containing protein" evidence="2">
    <location>
        <begin position="32"/>
        <end position="1163"/>
    </location>
</feature>
<reference evidence="5" key="2">
    <citation type="submission" date="2020-09" db="EMBL/GenBank/DDBJ databases">
        <authorList>
            <person name="Sun Q."/>
            <person name="Kim S."/>
        </authorList>
    </citation>
    <scope>NUCLEOTIDE SEQUENCE</scope>
    <source>
        <strain evidence="5">KCTC 32422</strain>
    </source>
</reference>
<evidence type="ECO:0000256" key="2">
    <source>
        <dbReference type="SAM" id="SignalP"/>
    </source>
</evidence>
<comment type="caution">
    <text evidence="5">The sequence shown here is derived from an EMBL/GenBank/DDBJ whole genome shotgun (WGS) entry which is preliminary data.</text>
</comment>
<organism evidence="5 6">
    <name type="scientific">Novosphingobium arvoryzae</name>
    <dbReference type="NCBI Taxonomy" id="1256514"/>
    <lineage>
        <taxon>Bacteria</taxon>
        <taxon>Pseudomonadati</taxon>
        <taxon>Pseudomonadota</taxon>
        <taxon>Alphaproteobacteria</taxon>
        <taxon>Sphingomonadales</taxon>
        <taxon>Sphingomonadaceae</taxon>
        <taxon>Novosphingobium</taxon>
    </lineage>
</organism>
<evidence type="ECO:0000259" key="3">
    <source>
        <dbReference type="PROSITE" id="PS50240"/>
    </source>
</evidence>
<proteinExistence type="predicted"/>
<evidence type="ECO:0000259" key="4">
    <source>
        <dbReference type="PROSITE" id="PS51208"/>
    </source>
</evidence>
<gene>
    <name evidence="5" type="ORF">GCM10011617_02890</name>
</gene>
<dbReference type="EMBL" id="BMZD01000001">
    <property type="protein sequence ID" value="GGZ87606.1"/>
    <property type="molecule type" value="Genomic_DNA"/>
</dbReference>
<dbReference type="PRINTS" id="PR00722">
    <property type="entry name" value="CHYMOTRYPSIN"/>
</dbReference>
<dbReference type="PROSITE" id="PS51208">
    <property type="entry name" value="AUTOTRANSPORTER"/>
    <property type="match status" value="1"/>
</dbReference>
<dbReference type="Gene3D" id="2.40.128.130">
    <property type="entry name" value="Autotransporter beta-domain"/>
    <property type="match status" value="1"/>
</dbReference>